<dbReference type="EMBL" id="AUZX01004924">
    <property type="protein sequence ID" value="EQD69634.1"/>
    <property type="molecule type" value="Genomic_DNA"/>
</dbReference>
<gene>
    <name evidence="1" type="ORF">B1A_06802</name>
</gene>
<evidence type="ECO:0000313" key="1">
    <source>
        <dbReference type="EMBL" id="EQD69634.1"/>
    </source>
</evidence>
<sequence>MIDDWQHFHGIGPAEVLKQLAQKAISPTDFVQRHWNDHPIKPMVRQKLNTPVLFHGHCHAKALWGTGDDAELLKHLAGGNATVLDTGCCGMAGAFGYTRDHYELSMKIFGQAEFDPIRQAPAEAVILASGTSCRHQIQHAAGRKTMHPIEWLAELL</sequence>
<dbReference type="AlphaFoldDB" id="T1CMI8"/>
<dbReference type="PANTHER" id="PTHR32479">
    <property type="entry name" value="GLYCOLATE OXIDASE IRON-SULFUR SUBUNIT"/>
    <property type="match status" value="1"/>
</dbReference>
<name>T1CMI8_9ZZZZ</name>
<accession>T1CMI8</accession>
<reference evidence="1" key="2">
    <citation type="journal article" date="2014" name="ISME J.">
        <title>Microbial stratification in low pH oxic and suboxic macroscopic growths along an acid mine drainage.</title>
        <authorList>
            <person name="Mendez-Garcia C."/>
            <person name="Mesa V."/>
            <person name="Sprenger R.R."/>
            <person name="Richter M."/>
            <person name="Diez M.S."/>
            <person name="Solano J."/>
            <person name="Bargiela R."/>
            <person name="Golyshina O.V."/>
            <person name="Manteca A."/>
            <person name="Ramos J.L."/>
            <person name="Gallego J.R."/>
            <person name="Llorente I."/>
            <person name="Martins Dos Santos V.A."/>
            <person name="Jensen O.N."/>
            <person name="Pelaez A.I."/>
            <person name="Sanchez J."/>
            <person name="Ferrer M."/>
        </authorList>
    </citation>
    <scope>NUCLEOTIDE SEQUENCE</scope>
</reference>
<reference evidence="1" key="1">
    <citation type="submission" date="2013-08" db="EMBL/GenBank/DDBJ databases">
        <authorList>
            <person name="Mendez C."/>
            <person name="Richter M."/>
            <person name="Ferrer M."/>
            <person name="Sanchez J."/>
        </authorList>
    </citation>
    <scope>NUCLEOTIDE SEQUENCE</scope>
</reference>
<organism evidence="1">
    <name type="scientific">mine drainage metagenome</name>
    <dbReference type="NCBI Taxonomy" id="410659"/>
    <lineage>
        <taxon>unclassified sequences</taxon>
        <taxon>metagenomes</taxon>
        <taxon>ecological metagenomes</taxon>
    </lineage>
</organism>
<proteinExistence type="predicted"/>
<comment type="caution">
    <text evidence="1">The sequence shown here is derived from an EMBL/GenBank/DDBJ whole genome shotgun (WGS) entry which is preliminary data.</text>
</comment>
<protein>
    <submittedName>
        <fullName evidence="1">FAD linked oxidase domain-containing protein</fullName>
    </submittedName>
</protein>
<dbReference type="PANTHER" id="PTHR32479:SF19">
    <property type="entry name" value="ANAEROBIC GLYCEROL-3-PHOSPHATE DEHYDROGENASE SUBUNIT C"/>
    <property type="match status" value="1"/>
</dbReference>